<dbReference type="GO" id="GO:0003729">
    <property type="term" value="F:mRNA binding"/>
    <property type="evidence" value="ECO:0007669"/>
    <property type="project" value="TreeGrafter"/>
</dbReference>
<feature type="domain" description="RNase NYN" evidence="1">
    <location>
        <begin position="33"/>
        <end position="170"/>
    </location>
</feature>
<evidence type="ECO:0000313" key="3">
    <source>
        <dbReference type="WBParaSite" id="PTRK_0000109400.1"/>
    </source>
</evidence>
<organism evidence="2 3">
    <name type="scientific">Parastrongyloides trichosuri</name>
    <name type="common">Possum-specific nematode worm</name>
    <dbReference type="NCBI Taxonomy" id="131310"/>
    <lineage>
        <taxon>Eukaryota</taxon>
        <taxon>Metazoa</taxon>
        <taxon>Ecdysozoa</taxon>
        <taxon>Nematoda</taxon>
        <taxon>Chromadorea</taxon>
        <taxon>Rhabditida</taxon>
        <taxon>Tylenchina</taxon>
        <taxon>Panagrolaimomorpha</taxon>
        <taxon>Strongyloidoidea</taxon>
        <taxon>Strongyloididae</taxon>
        <taxon>Parastrongyloides</taxon>
    </lineage>
</organism>
<dbReference type="InterPro" id="IPR051101">
    <property type="entry name" value="ZC3H12/N4BP1_RNase_Reg"/>
</dbReference>
<dbReference type="PANTHER" id="PTHR12876:SF37">
    <property type="entry name" value="ENDORIBONUCLEASE REGE-1-RELATED"/>
    <property type="match status" value="1"/>
</dbReference>
<dbReference type="InterPro" id="IPR021869">
    <property type="entry name" value="RNase_Zc3h12_NYN"/>
</dbReference>
<sequence>MEDFYNIQVQKKLQKVMQNEQMFKPPCLEALPRIVVLDGCNIARGSCGPHREYVNCAGLLAAVRYFLIRDIDVIIFMPVIYLNNDNSFVSDSHLLMELRKFDIITFTPARASHRGRPAFLNYDDLYVLHAAKRFGGIVVSNDRFGDILKREQYSQYHHIITNRRLDIQFIPVGKSIVKFGKDIFYKCLPNIDFSSTTQNFNSPLNAKSLYCMPFDPDYEKVVFRSRHWTKSRRLEIIRAIDFLLQSMESNCCVYDYTSHISTFNPLLNVQFGNLFHPFNIPRQTQLLKPPYYGEFSSNYQSKTSQDSSSSSSDSTQSMQILAFKKSFENYTKTIKERNSSIEILQK</sequence>
<protein>
    <submittedName>
        <fullName evidence="3">RNase_Zc3h12a domain-containing protein</fullName>
    </submittedName>
</protein>
<dbReference type="GO" id="GO:0004521">
    <property type="term" value="F:RNA endonuclease activity"/>
    <property type="evidence" value="ECO:0007669"/>
    <property type="project" value="TreeGrafter"/>
</dbReference>
<dbReference type="Gene3D" id="3.40.50.11980">
    <property type="match status" value="1"/>
</dbReference>
<name>A0A0N4Z2K0_PARTI</name>
<dbReference type="Proteomes" id="UP000038045">
    <property type="component" value="Unplaced"/>
</dbReference>
<accession>A0A0N4Z2K0</accession>
<keyword evidence="2" id="KW-1185">Reference proteome</keyword>
<reference evidence="3" key="1">
    <citation type="submission" date="2017-02" db="UniProtKB">
        <authorList>
            <consortium name="WormBaseParasite"/>
        </authorList>
    </citation>
    <scope>IDENTIFICATION</scope>
</reference>
<dbReference type="AlphaFoldDB" id="A0A0N4Z2K0"/>
<dbReference type="WBParaSite" id="PTRK_0000109400.1">
    <property type="protein sequence ID" value="PTRK_0000109400.1"/>
    <property type="gene ID" value="PTRK_0000109400"/>
</dbReference>
<dbReference type="Pfam" id="PF11977">
    <property type="entry name" value="RNase_Zc3h12a"/>
    <property type="match status" value="1"/>
</dbReference>
<dbReference type="PANTHER" id="PTHR12876">
    <property type="entry name" value="N4BP1-RELATED"/>
    <property type="match status" value="1"/>
</dbReference>
<evidence type="ECO:0000259" key="1">
    <source>
        <dbReference type="Pfam" id="PF11977"/>
    </source>
</evidence>
<proteinExistence type="predicted"/>
<dbReference type="GO" id="GO:0036464">
    <property type="term" value="C:cytoplasmic ribonucleoprotein granule"/>
    <property type="evidence" value="ECO:0007669"/>
    <property type="project" value="TreeGrafter"/>
</dbReference>
<evidence type="ECO:0000313" key="2">
    <source>
        <dbReference type="Proteomes" id="UP000038045"/>
    </source>
</evidence>
<dbReference type="GO" id="GO:0005634">
    <property type="term" value="C:nucleus"/>
    <property type="evidence" value="ECO:0007669"/>
    <property type="project" value="TreeGrafter"/>
</dbReference>